<dbReference type="Pfam" id="PF22535">
    <property type="entry name" value="DUF7003"/>
    <property type="match status" value="1"/>
</dbReference>
<proteinExistence type="predicted"/>
<evidence type="ECO:0000313" key="2">
    <source>
        <dbReference type="EMBL" id="AXF23883.1"/>
    </source>
</evidence>
<feature type="region of interest" description="Disordered" evidence="1">
    <location>
        <begin position="226"/>
        <end position="245"/>
    </location>
</feature>
<dbReference type="InterPro" id="IPR054272">
    <property type="entry name" value="DUF7003"/>
</dbReference>
<dbReference type="OrthoDB" id="9157032at2"/>
<gene>
    <name evidence="2" type="ORF">CUJ89_26285</name>
</gene>
<dbReference type="EMBL" id="CP024903">
    <property type="protein sequence ID" value="AXF23883.1"/>
    <property type="molecule type" value="Genomic_DNA"/>
</dbReference>
<reference evidence="2 3" key="1">
    <citation type="journal article" date="2018" name="ISME J.">
        <title>Involvement of Burkholderiaceae and sulfurous volatiles in disease-suppressive soils.</title>
        <authorList>
            <person name="Carrion V.J."/>
            <person name="Cordovez V."/>
            <person name="Tyc O."/>
            <person name="Etalo D.W."/>
            <person name="de Bruijn I."/>
            <person name="de Jager V.C."/>
            <person name="Medema M.H."/>
            <person name="Eberl L."/>
            <person name="Raaijmakers J.M."/>
        </authorList>
    </citation>
    <scope>NUCLEOTIDE SEQUENCE [LARGE SCALE GENOMIC DNA]</scope>
    <source>
        <strain evidence="3">mHSR5</strain>
    </source>
</reference>
<evidence type="ECO:0000313" key="3">
    <source>
        <dbReference type="Proteomes" id="UP000253104"/>
    </source>
</evidence>
<protein>
    <submittedName>
        <fullName evidence="2">Uncharacterized protein</fullName>
    </submittedName>
</protein>
<organism evidence="2 3">
    <name type="scientific">Burkholderia pyrrocinia</name>
    <name type="common">Pseudomonas pyrrocinia</name>
    <dbReference type="NCBI Taxonomy" id="60550"/>
    <lineage>
        <taxon>Bacteria</taxon>
        <taxon>Pseudomonadati</taxon>
        <taxon>Pseudomonadota</taxon>
        <taxon>Betaproteobacteria</taxon>
        <taxon>Burkholderiales</taxon>
        <taxon>Burkholderiaceae</taxon>
        <taxon>Burkholderia</taxon>
        <taxon>Burkholderia cepacia complex</taxon>
    </lineage>
</organism>
<evidence type="ECO:0000256" key="1">
    <source>
        <dbReference type="SAM" id="MobiDB-lite"/>
    </source>
</evidence>
<dbReference type="RefSeq" id="WP_114180278.1">
    <property type="nucleotide sequence ID" value="NZ_CP024903.1"/>
</dbReference>
<sequence length="245" mass="27753">MNFDIGKILSVLDDCCGQYVFPMLDNGYVYLAATRLSLYRSLEDWALVMEVFGYSPRAGMPDTHIYTFGSRLNRQRSRQQFVNEEAYRTWLAANAHNESVFVFPVDEGDWMGDYKEYVAEGRHSVRVRGERMNVPRLDEYAGHGIVLLESPAVRVFEFCRFLAAIARDSVLATVAEQRGCVPVECAKILQLDEWRHPDVVNGETPGGNATFRSLADVLVTGDPSRYRPSAEPNTHWKHWPDGGAL</sequence>
<dbReference type="AlphaFoldDB" id="A0A2Z5N2Q5"/>
<dbReference type="Proteomes" id="UP000253104">
    <property type="component" value="Chromosome mHSR5_B"/>
</dbReference>
<name>A0A2Z5N2Q5_BURPY</name>
<accession>A0A2Z5N2Q5</accession>